<keyword evidence="5" id="KW-1185">Reference proteome</keyword>
<evidence type="ECO:0000259" key="3">
    <source>
        <dbReference type="Pfam" id="PF17289"/>
    </source>
</evidence>
<comment type="caution">
    <text evidence="4">The sequence shown here is derived from an EMBL/GenBank/DDBJ whole genome shotgun (WGS) entry which is preliminary data.</text>
</comment>
<dbReference type="Pfam" id="PF17289">
    <property type="entry name" value="Terminase_6C"/>
    <property type="match status" value="1"/>
</dbReference>
<dbReference type="RefSeq" id="WP_242775492.1">
    <property type="nucleotide sequence ID" value="NZ_JALDAY010000015.1"/>
</dbReference>
<dbReference type="EMBL" id="JALDAY010000015">
    <property type="protein sequence ID" value="MCI3277646.1"/>
    <property type="molecule type" value="Genomic_DNA"/>
</dbReference>
<dbReference type="InterPro" id="IPR035421">
    <property type="entry name" value="Terminase_6C"/>
</dbReference>
<feature type="compositionally biased region" description="Low complexity" evidence="2">
    <location>
        <begin position="503"/>
        <end position="524"/>
    </location>
</feature>
<sequence>MAATPDWAEYAARSFEPRPDADRWPTPGALAKVVEPASMQTPALDLVDEAVVWAYSTPHARLIISMPPQEGKSQRVTKTGSLWALHRNRDLRIGIVSYNKPLAESFGRDVRNWITTYNGDDGTTDLGLRIARDNGAASRWQLAGHAGGIICVGLKGSLTGRPLDALVIDDPFADKEQADSAYYRDRVWGWWQTVGSTRLAPGAPVIVILTRWHEDDIAGRLKAAEDGHRWRTINIPALADHDPEKGQSDPLGREPGEWLQSARGRTDEEWEAIRIQAGTRGFNALYQGRPSPDTGNVWQRPWWRRYTTPLWSQHPTIPDGYTVAEFDQMIMSWDMAFKDTKSSDYVVGQVWARRGANVYLLDQIRKRLTFTETLTAFQAMVKRWPQATAKLVEDKANGTAVINTLKSKIPGIVEITPTESKYARANAVAPVVQAGNVFLPEGEIALFDPEELIGEAADFPSGAHDDQVDATSQALAHMLLDGTGAQAWIEYVKRLAKARVQGAQADDQPPAAEATEGMEPGAAPEGERDAPAPPTTPAADVPEDPVAARQRARDAAFRQHQRR</sequence>
<name>A0ABS9YM69_9ACTN</name>
<reference evidence="4" key="1">
    <citation type="submission" date="2022-03" db="EMBL/GenBank/DDBJ databases">
        <title>Streptomyces 7R015 and 7R016 isolated from Barleria lupulina in Thailand.</title>
        <authorList>
            <person name="Kanchanasin P."/>
            <person name="Phongsopitanun W."/>
            <person name="Tanasupawat S."/>
        </authorList>
    </citation>
    <scope>NUCLEOTIDE SEQUENCE</scope>
    <source>
        <strain evidence="4">7R015</strain>
    </source>
</reference>
<feature type="domain" description="Terminase large subunit gp17-like C-terminal" evidence="3">
    <location>
        <begin position="332"/>
        <end position="477"/>
    </location>
</feature>
<keyword evidence="1" id="KW-1188">Viral release from host cell</keyword>
<gene>
    <name evidence="4" type="primary">terL</name>
    <name evidence="4" type="ORF">MQP27_41910</name>
</gene>
<dbReference type="Pfam" id="PF03237">
    <property type="entry name" value="Terminase_6N"/>
    <property type="match status" value="1"/>
</dbReference>
<protein>
    <submittedName>
        <fullName evidence="4">Phage terminase large subunit</fullName>
    </submittedName>
</protein>
<evidence type="ECO:0000256" key="1">
    <source>
        <dbReference type="ARBA" id="ARBA00022612"/>
    </source>
</evidence>
<dbReference type="Proteomes" id="UP001165269">
    <property type="component" value="Unassembled WGS sequence"/>
</dbReference>
<feature type="region of interest" description="Disordered" evidence="2">
    <location>
        <begin position="502"/>
        <end position="563"/>
    </location>
</feature>
<evidence type="ECO:0000313" key="4">
    <source>
        <dbReference type="EMBL" id="MCI3277646.1"/>
    </source>
</evidence>
<proteinExistence type="predicted"/>
<evidence type="ECO:0000256" key="2">
    <source>
        <dbReference type="SAM" id="MobiDB-lite"/>
    </source>
</evidence>
<dbReference type="Gene3D" id="3.30.420.240">
    <property type="match status" value="1"/>
</dbReference>
<dbReference type="NCBIfam" id="TIGR01630">
    <property type="entry name" value="psiM2_ORF9"/>
    <property type="match status" value="1"/>
</dbReference>
<organism evidence="4 5">
    <name type="scientific">Streptomyces cylindrosporus</name>
    <dbReference type="NCBI Taxonomy" id="2927583"/>
    <lineage>
        <taxon>Bacteria</taxon>
        <taxon>Bacillati</taxon>
        <taxon>Actinomycetota</taxon>
        <taxon>Actinomycetes</taxon>
        <taxon>Kitasatosporales</taxon>
        <taxon>Streptomycetaceae</taxon>
        <taxon>Streptomyces</taxon>
    </lineage>
</organism>
<feature type="compositionally biased region" description="Low complexity" evidence="2">
    <location>
        <begin position="537"/>
        <end position="549"/>
    </location>
</feature>
<evidence type="ECO:0000313" key="5">
    <source>
        <dbReference type="Proteomes" id="UP001165269"/>
    </source>
</evidence>
<accession>A0ABS9YM69</accession>
<dbReference type="InterPro" id="IPR006517">
    <property type="entry name" value="Phage_terminase_lsu-like_C"/>
</dbReference>